<keyword evidence="3" id="KW-1185">Reference proteome</keyword>
<dbReference type="EMBL" id="CAOQHR010000003">
    <property type="protein sequence ID" value="CAI6332635.1"/>
    <property type="molecule type" value="Genomic_DNA"/>
</dbReference>
<feature type="region of interest" description="Disordered" evidence="1">
    <location>
        <begin position="1"/>
        <end position="51"/>
    </location>
</feature>
<dbReference type="Proteomes" id="UP001152607">
    <property type="component" value="Unassembled WGS sequence"/>
</dbReference>
<name>A0A9W4UAU4_9PLEO</name>
<reference evidence="2" key="1">
    <citation type="submission" date="2023-01" db="EMBL/GenBank/DDBJ databases">
        <authorList>
            <person name="Van Ghelder C."/>
            <person name="Rancurel C."/>
        </authorList>
    </citation>
    <scope>NUCLEOTIDE SEQUENCE</scope>
    <source>
        <strain evidence="2">CNCM I-4278</strain>
    </source>
</reference>
<accession>A0A9W4UAU4</accession>
<protein>
    <submittedName>
        <fullName evidence="2">Uncharacterized protein</fullName>
    </submittedName>
</protein>
<sequence length="144" mass="15322">MNDTSATSRLDTFLSRPTTQTERTARRAGTGDRGRRGAGLRNSGSLPNGDEVGGVWLQQHSRLCLDGGCQGPGLLRLQDSGWLRKGHVQPETHYKLYPLTAELRVDASDCCCPGASMSCAGSGAPVAEPRALKSGRLDRAGRSL</sequence>
<dbReference type="AlphaFoldDB" id="A0A9W4UAU4"/>
<proteinExistence type="predicted"/>
<evidence type="ECO:0000313" key="2">
    <source>
        <dbReference type="EMBL" id="CAI6332635.1"/>
    </source>
</evidence>
<feature type="compositionally biased region" description="Basic and acidic residues" evidence="1">
    <location>
        <begin position="23"/>
        <end position="35"/>
    </location>
</feature>
<evidence type="ECO:0000313" key="3">
    <source>
        <dbReference type="Proteomes" id="UP001152607"/>
    </source>
</evidence>
<gene>
    <name evidence="2" type="ORF">PDIGIT_LOCUS5662</name>
</gene>
<comment type="caution">
    <text evidence="2">The sequence shown here is derived from an EMBL/GenBank/DDBJ whole genome shotgun (WGS) entry which is preliminary data.</text>
</comment>
<evidence type="ECO:0000256" key="1">
    <source>
        <dbReference type="SAM" id="MobiDB-lite"/>
    </source>
</evidence>
<organism evidence="2 3">
    <name type="scientific">Periconia digitata</name>
    <dbReference type="NCBI Taxonomy" id="1303443"/>
    <lineage>
        <taxon>Eukaryota</taxon>
        <taxon>Fungi</taxon>
        <taxon>Dikarya</taxon>
        <taxon>Ascomycota</taxon>
        <taxon>Pezizomycotina</taxon>
        <taxon>Dothideomycetes</taxon>
        <taxon>Pleosporomycetidae</taxon>
        <taxon>Pleosporales</taxon>
        <taxon>Massarineae</taxon>
        <taxon>Periconiaceae</taxon>
        <taxon>Periconia</taxon>
    </lineage>
</organism>
<feature type="compositionally biased region" description="Polar residues" evidence="1">
    <location>
        <begin position="1"/>
        <end position="10"/>
    </location>
</feature>